<keyword evidence="3" id="KW-1185">Reference proteome</keyword>
<dbReference type="Proteomes" id="UP000324222">
    <property type="component" value="Unassembled WGS sequence"/>
</dbReference>
<dbReference type="AlphaFoldDB" id="A0A5B7IXR9"/>
<name>A0A5B7IXR9_PORTR</name>
<evidence type="ECO:0000313" key="2">
    <source>
        <dbReference type="EMBL" id="MPC85418.1"/>
    </source>
</evidence>
<protein>
    <submittedName>
        <fullName evidence="2">Uncharacterized protein</fullName>
    </submittedName>
</protein>
<comment type="caution">
    <text evidence="2">The sequence shown here is derived from an EMBL/GenBank/DDBJ whole genome shotgun (WGS) entry which is preliminary data.</text>
</comment>
<dbReference type="EMBL" id="VSRR010068403">
    <property type="protein sequence ID" value="MPC85418.1"/>
    <property type="molecule type" value="Genomic_DNA"/>
</dbReference>
<sequence>MRYYLQSHQPPLHHHTAGDLQRREQPYVGVHPVSVPLPGCTPARPPVHLLRSNSPSLAQ</sequence>
<evidence type="ECO:0000256" key="1">
    <source>
        <dbReference type="SAM" id="MobiDB-lite"/>
    </source>
</evidence>
<feature type="region of interest" description="Disordered" evidence="1">
    <location>
        <begin position="1"/>
        <end position="22"/>
    </location>
</feature>
<accession>A0A5B7IXR9</accession>
<gene>
    <name evidence="2" type="ORF">E2C01_080190</name>
</gene>
<organism evidence="2 3">
    <name type="scientific">Portunus trituberculatus</name>
    <name type="common">Swimming crab</name>
    <name type="synonym">Neptunus trituberculatus</name>
    <dbReference type="NCBI Taxonomy" id="210409"/>
    <lineage>
        <taxon>Eukaryota</taxon>
        <taxon>Metazoa</taxon>
        <taxon>Ecdysozoa</taxon>
        <taxon>Arthropoda</taxon>
        <taxon>Crustacea</taxon>
        <taxon>Multicrustacea</taxon>
        <taxon>Malacostraca</taxon>
        <taxon>Eumalacostraca</taxon>
        <taxon>Eucarida</taxon>
        <taxon>Decapoda</taxon>
        <taxon>Pleocyemata</taxon>
        <taxon>Brachyura</taxon>
        <taxon>Eubrachyura</taxon>
        <taxon>Portunoidea</taxon>
        <taxon>Portunidae</taxon>
        <taxon>Portuninae</taxon>
        <taxon>Portunus</taxon>
    </lineage>
</organism>
<evidence type="ECO:0000313" key="3">
    <source>
        <dbReference type="Proteomes" id="UP000324222"/>
    </source>
</evidence>
<reference evidence="2 3" key="1">
    <citation type="submission" date="2019-05" db="EMBL/GenBank/DDBJ databases">
        <title>Another draft genome of Portunus trituberculatus and its Hox gene families provides insights of decapod evolution.</title>
        <authorList>
            <person name="Jeong J.-H."/>
            <person name="Song I."/>
            <person name="Kim S."/>
            <person name="Choi T."/>
            <person name="Kim D."/>
            <person name="Ryu S."/>
            <person name="Kim W."/>
        </authorList>
    </citation>
    <scope>NUCLEOTIDE SEQUENCE [LARGE SCALE GENOMIC DNA]</scope>
    <source>
        <tissue evidence="2">Muscle</tissue>
    </source>
</reference>
<proteinExistence type="predicted"/>
<feature type="region of interest" description="Disordered" evidence="1">
    <location>
        <begin position="37"/>
        <end position="59"/>
    </location>
</feature>